<evidence type="ECO:0000313" key="9">
    <source>
        <dbReference type="Proteomes" id="UP000195305"/>
    </source>
</evidence>
<organism evidence="8 9">
    <name type="scientific">Massilimicrobiota timonensis</name>
    <dbReference type="NCBI Taxonomy" id="1776392"/>
    <lineage>
        <taxon>Bacteria</taxon>
        <taxon>Bacillati</taxon>
        <taxon>Bacillota</taxon>
        <taxon>Erysipelotrichia</taxon>
        <taxon>Erysipelotrichales</taxon>
        <taxon>Erysipelotrichaceae</taxon>
        <taxon>Massilimicrobiota</taxon>
    </lineage>
</organism>
<feature type="domain" description="Aminotransferase class I/classII large" evidence="7">
    <location>
        <begin position="28"/>
        <end position="384"/>
    </location>
</feature>
<dbReference type="FunFam" id="3.40.640.10:FF:000053">
    <property type="entry name" value="Aminotransferase, class I"/>
    <property type="match status" value="1"/>
</dbReference>
<dbReference type="InterPro" id="IPR004839">
    <property type="entry name" value="Aminotransferase_I/II_large"/>
</dbReference>
<keyword evidence="5" id="KW-0808">Transferase</keyword>
<keyword evidence="9" id="KW-1185">Reference proteome</keyword>
<protein>
    <submittedName>
        <fullName evidence="8">GntR family transcriptional regulator</fullName>
    </submittedName>
</protein>
<dbReference type="InterPro" id="IPR050859">
    <property type="entry name" value="Class-I_PLP-dep_aminotransf"/>
</dbReference>
<dbReference type="SUPFAM" id="SSF53383">
    <property type="entry name" value="PLP-dependent transferases"/>
    <property type="match status" value="1"/>
</dbReference>
<dbReference type="Pfam" id="PF00155">
    <property type="entry name" value="Aminotran_1_2"/>
    <property type="match status" value="1"/>
</dbReference>
<dbReference type="PANTHER" id="PTHR42790:SF19">
    <property type="entry name" value="KYNURENINE_ALPHA-AMINOADIPATE AMINOTRANSFERASE, MITOCHONDRIAL"/>
    <property type="match status" value="1"/>
</dbReference>
<dbReference type="InterPro" id="IPR015422">
    <property type="entry name" value="PyrdxlP-dep_Trfase_small"/>
</dbReference>
<evidence type="ECO:0000256" key="6">
    <source>
        <dbReference type="ARBA" id="ARBA00022898"/>
    </source>
</evidence>
<keyword evidence="4" id="KW-0032">Aminotransferase</keyword>
<dbReference type="GO" id="GO:0008483">
    <property type="term" value="F:transaminase activity"/>
    <property type="evidence" value="ECO:0007669"/>
    <property type="project" value="UniProtKB-KW"/>
</dbReference>
<dbReference type="GO" id="GO:0030170">
    <property type="term" value="F:pyridoxal phosphate binding"/>
    <property type="evidence" value="ECO:0007669"/>
    <property type="project" value="InterPro"/>
</dbReference>
<dbReference type="GO" id="GO:1901605">
    <property type="term" value="P:alpha-amino acid metabolic process"/>
    <property type="evidence" value="ECO:0007669"/>
    <property type="project" value="TreeGrafter"/>
</dbReference>
<evidence type="ECO:0000259" key="7">
    <source>
        <dbReference type="Pfam" id="PF00155"/>
    </source>
</evidence>
<sequence>MKYQFAHRMLNVKASAIREILKATANPDVISFAGGNPSTEAFPVKEIEKISGDLLAHQPISVLQYGITEGDQELIKQATAFFNRHEQVTKDGDQMLITSGSQQIMEFAAKILCNEGDVVVCENPSFLGALNAFKSLGAMLRGITYHNGQLDLEKLEAALSMEPRPKFMYLIPNFQNPTGMTMSLDVRRAVLKLAKKYGVLILEDNPYGDLRFGGEAVPSMKSLDEDGLVIYAASLSKIIAPGMRVACCIAPRDIIQKMVVAKQASDVHSNLWAQKVMARYLRDYDMNEHIDRISKIYKKKCHLMLDEMKKHFHPDVQYTIPTGGMFIWATLPDHVDMLSFVQKALEKNVAVVPGNAFLDDDTKECHSFRMNYSTPTDEKIIEGVKILGQITYEML</sequence>
<evidence type="ECO:0000313" key="8">
    <source>
        <dbReference type="EMBL" id="OUQ34182.1"/>
    </source>
</evidence>
<comment type="similarity">
    <text evidence="2">Belongs to the class-I pyridoxal-phosphate-dependent aminotransferase family.</text>
</comment>
<dbReference type="PANTHER" id="PTHR42790">
    <property type="entry name" value="AMINOTRANSFERASE"/>
    <property type="match status" value="1"/>
</dbReference>
<keyword evidence="6" id="KW-0663">Pyridoxal phosphate</keyword>
<proteinExistence type="inferred from homology"/>
<dbReference type="Gene3D" id="3.40.640.10">
    <property type="entry name" value="Type I PLP-dependent aspartate aminotransferase-like (Major domain)"/>
    <property type="match status" value="1"/>
</dbReference>
<dbReference type="InterPro" id="IPR015421">
    <property type="entry name" value="PyrdxlP-dep_Trfase_major"/>
</dbReference>
<dbReference type="EMBL" id="NFLJ01000019">
    <property type="protein sequence ID" value="OUQ34182.1"/>
    <property type="molecule type" value="Genomic_DNA"/>
</dbReference>
<evidence type="ECO:0000256" key="1">
    <source>
        <dbReference type="ARBA" id="ARBA00001933"/>
    </source>
</evidence>
<evidence type="ECO:0000256" key="4">
    <source>
        <dbReference type="ARBA" id="ARBA00022576"/>
    </source>
</evidence>
<dbReference type="AlphaFoldDB" id="A0A1Y4SZ17"/>
<accession>A0A1Y4SZ17</accession>
<dbReference type="InterPro" id="IPR015424">
    <property type="entry name" value="PyrdxlP-dep_Trfase"/>
</dbReference>
<evidence type="ECO:0000256" key="5">
    <source>
        <dbReference type="ARBA" id="ARBA00022679"/>
    </source>
</evidence>
<dbReference type="RefSeq" id="WP_087358146.1">
    <property type="nucleotide sequence ID" value="NZ_NFLJ01000019.1"/>
</dbReference>
<dbReference type="Gene3D" id="3.90.1150.10">
    <property type="entry name" value="Aspartate Aminotransferase, domain 1"/>
    <property type="match status" value="1"/>
</dbReference>
<name>A0A1Y4SZ17_9FIRM</name>
<dbReference type="CDD" id="cd00609">
    <property type="entry name" value="AAT_like"/>
    <property type="match status" value="1"/>
</dbReference>
<comment type="subunit">
    <text evidence="3">Homodimer.</text>
</comment>
<comment type="caution">
    <text evidence="8">The sequence shown here is derived from an EMBL/GenBank/DDBJ whole genome shotgun (WGS) entry which is preliminary data.</text>
</comment>
<dbReference type="Proteomes" id="UP000195305">
    <property type="component" value="Unassembled WGS sequence"/>
</dbReference>
<dbReference type="OrthoDB" id="9808770at2"/>
<reference evidence="8 9" key="1">
    <citation type="journal article" date="2018" name="BMC Genomics">
        <title>Whole genome sequencing and function prediction of 133 gut anaerobes isolated from chicken caecum in pure cultures.</title>
        <authorList>
            <person name="Medvecky M."/>
            <person name="Cejkova D."/>
            <person name="Polansky O."/>
            <person name="Karasova D."/>
            <person name="Kubasova T."/>
            <person name="Cizek A."/>
            <person name="Rychlik I."/>
        </authorList>
    </citation>
    <scope>NUCLEOTIDE SEQUENCE [LARGE SCALE GENOMIC DNA]</scope>
    <source>
        <strain evidence="8 9">An13</strain>
    </source>
</reference>
<evidence type="ECO:0000256" key="2">
    <source>
        <dbReference type="ARBA" id="ARBA00007441"/>
    </source>
</evidence>
<gene>
    <name evidence="8" type="ORF">B5E75_07540</name>
</gene>
<evidence type="ECO:0000256" key="3">
    <source>
        <dbReference type="ARBA" id="ARBA00011738"/>
    </source>
</evidence>
<comment type="cofactor">
    <cofactor evidence="1">
        <name>pyridoxal 5'-phosphate</name>
        <dbReference type="ChEBI" id="CHEBI:597326"/>
    </cofactor>
</comment>